<evidence type="ECO:0000313" key="2">
    <source>
        <dbReference type="Proteomes" id="UP001146351"/>
    </source>
</evidence>
<reference evidence="1" key="2">
    <citation type="journal article" date="2023" name="IMA Fungus">
        <title>Comparative genomic study of the Penicillium genus elucidates a diverse pangenome and 15 lateral gene transfer events.</title>
        <authorList>
            <person name="Petersen C."/>
            <person name="Sorensen T."/>
            <person name="Nielsen M.R."/>
            <person name="Sondergaard T.E."/>
            <person name="Sorensen J.L."/>
            <person name="Fitzpatrick D.A."/>
            <person name="Frisvad J.C."/>
            <person name="Nielsen K.L."/>
        </authorList>
    </citation>
    <scope>NUCLEOTIDE SEQUENCE</scope>
    <source>
        <strain evidence="1">IBT 21917</strain>
    </source>
</reference>
<name>A0A9W9HXG3_9EURO</name>
<gene>
    <name evidence="1" type="ORF">N7492_009602</name>
</gene>
<proteinExistence type="predicted"/>
<comment type="caution">
    <text evidence="1">The sequence shown here is derived from an EMBL/GenBank/DDBJ whole genome shotgun (WGS) entry which is preliminary data.</text>
</comment>
<reference evidence="1" key="1">
    <citation type="submission" date="2022-11" db="EMBL/GenBank/DDBJ databases">
        <authorList>
            <person name="Petersen C."/>
        </authorList>
    </citation>
    <scope>NUCLEOTIDE SEQUENCE</scope>
    <source>
        <strain evidence="1">IBT 21917</strain>
    </source>
</reference>
<evidence type="ECO:0000313" key="1">
    <source>
        <dbReference type="EMBL" id="KAJ5156799.1"/>
    </source>
</evidence>
<dbReference type="Proteomes" id="UP001146351">
    <property type="component" value="Unassembled WGS sequence"/>
</dbReference>
<protein>
    <submittedName>
        <fullName evidence="1">Uncharacterized protein</fullName>
    </submittedName>
</protein>
<accession>A0A9W9HXG3</accession>
<dbReference type="OrthoDB" id="432281at2759"/>
<organism evidence="1 2">
    <name type="scientific">Penicillium capsulatum</name>
    <dbReference type="NCBI Taxonomy" id="69766"/>
    <lineage>
        <taxon>Eukaryota</taxon>
        <taxon>Fungi</taxon>
        <taxon>Dikarya</taxon>
        <taxon>Ascomycota</taxon>
        <taxon>Pezizomycotina</taxon>
        <taxon>Eurotiomycetes</taxon>
        <taxon>Eurotiomycetidae</taxon>
        <taxon>Eurotiales</taxon>
        <taxon>Aspergillaceae</taxon>
        <taxon>Penicillium</taxon>
    </lineage>
</organism>
<dbReference type="EMBL" id="JAPQKO010000006">
    <property type="protein sequence ID" value="KAJ5156799.1"/>
    <property type="molecule type" value="Genomic_DNA"/>
</dbReference>
<sequence length="488" mass="54980">MEANASSSSPRSPLAIGNFPTEIAFEILDKLFMEGPELTHTALCSLRCLSLADEASAIVVQSYLRLRPPSQRLERALNFQVFSYAVERGRLHREGPSILTQLPGTPIVHPSIRSAEEDIVTSTILDGCADCFDWLRAEIPQLSRTSVNPHGWSYVGLALYAGSVHALKYFLDSASDPADFMFCMIQHFPACVYQYGPSHFDLMTEKRDLPLLKAVVDTLEPFFLASPCQMTLSNLRPESQFNICSFATPKLAERLQKNFAMLLTDRSIWHGAVLNGPRFLDYLFSQRKIPQGDYSRVLTHHHDGRTPLGLAMDRNLVDSARWLVENYVFFDMIDRRCFEIDVYDEIKLATMANSPASVRLLQILLSVTPSHHKIFDLPISLLGRLIVALHQELRASNAAGHGAVAFWDAREAQENIAIQKCEAIITVARAFQYPCLYHGSEQEDHSRRAQALDRMKDLLEELGSEKLSRVIENACSCPRWQQSLRGQV</sequence>
<keyword evidence="2" id="KW-1185">Reference proteome</keyword>
<dbReference type="AlphaFoldDB" id="A0A9W9HXG3"/>